<dbReference type="Proteomes" id="UP000594638">
    <property type="component" value="Unassembled WGS sequence"/>
</dbReference>
<dbReference type="SUPFAM" id="SSF49503">
    <property type="entry name" value="Cupredoxins"/>
    <property type="match status" value="1"/>
</dbReference>
<gene>
    <name evidence="2" type="ORF">OLEA9_A069006</name>
</gene>
<reference evidence="2 3" key="1">
    <citation type="submission" date="2019-12" db="EMBL/GenBank/DDBJ databases">
        <authorList>
            <person name="Alioto T."/>
            <person name="Alioto T."/>
            <person name="Gomez Garrido J."/>
        </authorList>
    </citation>
    <scope>NUCLEOTIDE SEQUENCE [LARGE SCALE GENOMIC DNA]</scope>
</reference>
<dbReference type="Gene3D" id="2.60.40.420">
    <property type="entry name" value="Cupredoxins - blue copper proteins"/>
    <property type="match status" value="1"/>
</dbReference>
<accession>A0A8S0PA51</accession>
<evidence type="ECO:0000259" key="1">
    <source>
        <dbReference type="Pfam" id="PF00394"/>
    </source>
</evidence>
<dbReference type="EMBL" id="CACTIH010000016">
    <property type="protein sequence ID" value="CAA2934564.1"/>
    <property type="molecule type" value="Genomic_DNA"/>
</dbReference>
<protein>
    <submittedName>
        <fullName evidence="2">Laccase-4-like</fullName>
    </submittedName>
</protein>
<dbReference type="Gramene" id="OE9A069006T1">
    <property type="protein sequence ID" value="OE9A069006C1"/>
    <property type="gene ID" value="OE9A069006"/>
</dbReference>
<sequence length="137" mass="15282">MDPALRQNMVTKMNVYGKSYTLHLETGKIYLLRMANAAINDELFFRIAGHDLTIVEAFAHCEKFPTVASQRSLGHVKYLIAISPFMDTIVATDNQIATGLLCYKATICCDAPHCNAVTECNESNFLHGLPSKPRFQN</sequence>
<dbReference type="Pfam" id="PF00394">
    <property type="entry name" value="Cu-oxidase"/>
    <property type="match status" value="1"/>
</dbReference>
<dbReference type="AlphaFoldDB" id="A0A8S0PA51"/>
<name>A0A8S0PA51_OLEEU</name>
<evidence type="ECO:0000313" key="2">
    <source>
        <dbReference type="EMBL" id="CAA2934564.1"/>
    </source>
</evidence>
<evidence type="ECO:0000313" key="3">
    <source>
        <dbReference type="Proteomes" id="UP000594638"/>
    </source>
</evidence>
<dbReference type="OrthoDB" id="1734758at2759"/>
<dbReference type="InterPro" id="IPR008972">
    <property type="entry name" value="Cupredoxin"/>
</dbReference>
<dbReference type="InterPro" id="IPR001117">
    <property type="entry name" value="Cu-oxidase_2nd"/>
</dbReference>
<feature type="domain" description="Plastocyanin-like" evidence="1">
    <location>
        <begin position="17"/>
        <end position="57"/>
    </location>
</feature>
<comment type="caution">
    <text evidence="2">The sequence shown here is derived from an EMBL/GenBank/DDBJ whole genome shotgun (WGS) entry which is preliminary data.</text>
</comment>
<organism evidence="2 3">
    <name type="scientific">Olea europaea subsp. europaea</name>
    <dbReference type="NCBI Taxonomy" id="158383"/>
    <lineage>
        <taxon>Eukaryota</taxon>
        <taxon>Viridiplantae</taxon>
        <taxon>Streptophyta</taxon>
        <taxon>Embryophyta</taxon>
        <taxon>Tracheophyta</taxon>
        <taxon>Spermatophyta</taxon>
        <taxon>Magnoliopsida</taxon>
        <taxon>eudicotyledons</taxon>
        <taxon>Gunneridae</taxon>
        <taxon>Pentapetalae</taxon>
        <taxon>asterids</taxon>
        <taxon>lamiids</taxon>
        <taxon>Lamiales</taxon>
        <taxon>Oleaceae</taxon>
        <taxon>Oleeae</taxon>
        <taxon>Olea</taxon>
    </lineage>
</organism>
<proteinExistence type="predicted"/>
<keyword evidence="3" id="KW-1185">Reference proteome</keyword>